<evidence type="ECO:0000259" key="2">
    <source>
        <dbReference type="Pfam" id="PF02272"/>
    </source>
</evidence>
<dbReference type="Pfam" id="PF01368">
    <property type="entry name" value="DHH"/>
    <property type="match status" value="1"/>
</dbReference>
<comment type="caution">
    <text evidence="3">The sequence shown here is derived from an EMBL/GenBank/DDBJ whole genome shotgun (WGS) entry which is preliminary data.</text>
</comment>
<protein>
    <submittedName>
        <fullName evidence="3">Oligoribonuclease</fullName>
    </submittedName>
</protein>
<dbReference type="InterPro" id="IPR038763">
    <property type="entry name" value="DHH_sf"/>
</dbReference>
<organism evidence="3 4">
    <name type="scientific">Pontibacillus marinus BH030004 = DSM 16465</name>
    <dbReference type="NCBI Taxonomy" id="1385511"/>
    <lineage>
        <taxon>Bacteria</taxon>
        <taxon>Bacillati</taxon>
        <taxon>Bacillota</taxon>
        <taxon>Bacilli</taxon>
        <taxon>Bacillales</taxon>
        <taxon>Bacillaceae</taxon>
        <taxon>Pontibacillus</taxon>
    </lineage>
</organism>
<feature type="domain" description="DDH" evidence="1">
    <location>
        <begin position="16"/>
        <end position="154"/>
    </location>
</feature>
<dbReference type="Gene3D" id="3.90.1640.10">
    <property type="entry name" value="inorganic pyrophosphatase (n-terminal core)"/>
    <property type="match status" value="1"/>
</dbReference>
<name>A0A0A5FUR4_9BACI</name>
<dbReference type="InterPro" id="IPR001667">
    <property type="entry name" value="DDH_dom"/>
</dbReference>
<dbReference type="Pfam" id="PF02272">
    <property type="entry name" value="DHHA1"/>
    <property type="match status" value="1"/>
</dbReference>
<dbReference type="PANTHER" id="PTHR47618:SF1">
    <property type="entry name" value="BIFUNCTIONAL OLIGORIBONUCLEASE AND PAP PHOSPHATASE NRNA"/>
    <property type="match status" value="1"/>
</dbReference>
<dbReference type="AlphaFoldDB" id="A0A0A5FUR4"/>
<dbReference type="InterPro" id="IPR051319">
    <property type="entry name" value="Oligoribo/pAp-PDE_c-di-AMP_PDE"/>
</dbReference>
<gene>
    <name evidence="3" type="ORF">N783_14285</name>
</gene>
<evidence type="ECO:0000313" key="3">
    <source>
        <dbReference type="EMBL" id="KGX84486.1"/>
    </source>
</evidence>
<dbReference type="Gene3D" id="3.10.310.30">
    <property type="match status" value="1"/>
</dbReference>
<proteinExistence type="predicted"/>
<keyword evidence="4" id="KW-1185">Reference proteome</keyword>
<dbReference type="eggNOG" id="COG0618">
    <property type="taxonomic scope" value="Bacteria"/>
</dbReference>
<dbReference type="STRING" id="1385511.GCA_000425225_03815"/>
<dbReference type="GO" id="GO:0003676">
    <property type="term" value="F:nucleic acid binding"/>
    <property type="evidence" value="ECO:0007669"/>
    <property type="project" value="InterPro"/>
</dbReference>
<feature type="domain" description="DHHA1" evidence="2">
    <location>
        <begin position="228"/>
        <end position="309"/>
    </location>
</feature>
<dbReference type="InterPro" id="IPR003156">
    <property type="entry name" value="DHHA1_dom"/>
</dbReference>
<sequence length="316" mass="35693">MIKEQILDAIKQYHTIIIHRHVRPDPDALGSQGGLAEILRSTFPEKSIHTVGEEDDSLTFLTRMETIEDSRYEEALVIVCDTANQARVCDQRYKLGEKLIKIDHHPNVDSYGDLQWVDTEASSTSEMIYEFYEDLQEYGLKMTDEAARLLYAGIVGDTGRFLFPSTTKRTFQFAAQLVTYSFDRSELYEKLYTTEDTIVRLKGYILQNFSVSPSGLSTVKLTKDILEEYNITPSQTSSLVGVLGDVEGIVAWAIFVEEEDLIRVRLRSKGPVVNEIAARYNGGGHPMAAGASIYSWDAMEDVKEDLEKACLAYKEQ</sequence>
<reference evidence="3 4" key="1">
    <citation type="submission" date="2013-08" db="EMBL/GenBank/DDBJ databases">
        <authorList>
            <person name="Huang J."/>
            <person name="Wang G."/>
        </authorList>
    </citation>
    <scope>NUCLEOTIDE SEQUENCE [LARGE SCALE GENOMIC DNA]</scope>
    <source>
        <strain evidence="3 4">BH030004</strain>
    </source>
</reference>
<dbReference type="Proteomes" id="UP000030403">
    <property type="component" value="Unassembled WGS sequence"/>
</dbReference>
<dbReference type="PANTHER" id="PTHR47618">
    <property type="entry name" value="BIFUNCTIONAL OLIGORIBONUCLEASE AND PAP PHOSPHATASE NRNA"/>
    <property type="match status" value="1"/>
</dbReference>
<accession>A0A0A5FUR4</accession>
<dbReference type="SUPFAM" id="SSF64182">
    <property type="entry name" value="DHH phosphoesterases"/>
    <property type="match status" value="1"/>
</dbReference>
<dbReference type="EMBL" id="AVPF01000055">
    <property type="protein sequence ID" value="KGX84486.1"/>
    <property type="molecule type" value="Genomic_DNA"/>
</dbReference>
<evidence type="ECO:0000313" key="4">
    <source>
        <dbReference type="Proteomes" id="UP000030403"/>
    </source>
</evidence>
<evidence type="ECO:0000259" key="1">
    <source>
        <dbReference type="Pfam" id="PF01368"/>
    </source>
</evidence>